<dbReference type="Proteomes" id="UP000001549">
    <property type="component" value="Chromosome"/>
</dbReference>
<name>F8B0E3_9ACTN</name>
<keyword evidence="3" id="KW-1185">Reference proteome</keyword>
<dbReference type="RefSeq" id="WP_013872744.1">
    <property type="nucleotide sequence ID" value="NC_015656.1"/>
</dbReference>
<organism evidence="2 3">
    <name type="scientific">Candidatus Protofrankia datiscae</name>
    <dbReference type="NCBI Taxonomy" id="2716812"/>
    <lineage>
        <taxon>Bacteria</taxon>
        <taxon>Bacillati</taxon>
        <taxon>Actinomycetota</taxon>
        <taxon>Actinomycetes</taxon>
        <taxon>Frankiales</taxon>
        <taxon>Frankiaceae</taxon>
        <taxon>Protofrankia</taxon>
    </lineage>
</organism>
<evidence type="ECO:0000313" key="2">
    <source>
        <dbReference type="EMBL" id="AEH08770.1"/>
    </source>
</evidence>
<reference evidence="2 3" key="1">
    <citation type="submission" date="2011-05" db="EMBL/GenBank/DDBJ databases">
        <title>Complete sequence of chromosome of Frankia symbiont of Datisca glomerata.</title>
        <authorList>
            <consortium name="US DOE Joint Genome Institute"/>
            <person name="Lucas S."/>
            <person name="Han J."/>
            <person name="Lapidus A."/>
            <person name="Cheng J.-F."/>
            <person name="Goodwin L."/>
            <person name="Pitluck S."/>
            <person name="Peters L."/>
            <person name="Mikhailova N."/>
            <person name="Chertkov O."/>
            <person name="Teshima H."/>
            <person name="Han C."/>
            <person name="Tapia R."/>
            <person name="Land M."/>
            <person name="Hauser L."/>
            <person name="Kyrpides N."/>
            <person name="Ivanova N."/>
            <person name="Pagani I."/>
            <person name="Berry A."/>
            <person name="Pawlowski K."/>
            <person name="Persson T."/>
            <person name="Vanden Heuvel B."/>
            <person name="Benson D."/>
            <person name="Woyke T."/>
        </authorList>
    </citation>
    <scope>NUCLEOTIDE SEQUENCE [LARGE SCALE GENOMIC DNA]</scope>
    <source>
        <strain evidence="3">4085684</strain>
    </source>
</reference>
<sequence>MSTALPIHRVAVLVFADTAGVDARDATNRLAAAVDAQLGDLLPLPQRTASQSPDIRIRDVVDLTTATSNPGYLTIQPAPRLPHERPTGGR</sequence>
<dbReference type="STRING" id="656024.FsymDg_1285"/>
<evidence type="ECO:0000256" key="1">
    <source>
        <dbReference type="SAM" id="MobiDB-lite"/>
    </source>
</evidence>
<proteinExistence type="predicted"/>
<dbReference type="HOGENOM" id="CLU_2616884_0_0_11"/>
<protein>
    <submittedName>
        <fullName evidence="2">Uncharacterized protein</fullName>
    </submittedName>
</protein>
<dbReference type="AlphaFoldDB" id="F8B0E3"/>
<feature type="compositionally biased region" description="Basic and acidic residues" evidence="1">
    <location>
        <begin position="81"/>
        <end position="90"/>
    </location>
</feature>
<dbReference type="KEGG" id="fsy:FsymDg_1285"/>
<feature type="region of interest" description="Disordered" evidence="1">
    <location>
        <begin position="68"/>
        <end position="90"/>
    </location>
</feature>
<evidence type="ECO:0000313" key="3">
    <source>
        <dbReference type="Proteomes" id="UP000001549"/>
    </source>
</evidence>
<accession>F8B0E3</accession>
<gene>
    <name evidence="2" type="ordered locus">FsymDg_1285</name>
</gene>
<dbReference type="EMBL" id="CP002801">
    <property type="protein sequence ID" value="AEH08770.1"/>
    <property type="molecule type" value="Genomic_DNA"/>
</dbReference>